<dbReference type="InterPro" id="IPR027105">
    <property type="entry name" value="Prp31"/>
</dbReference>
<comment type="caution">
    <text evidence="14">The sequence shown here is derived from an EMBL/GenBank/DDBJ whole genome shotgun (WGS) entry which is preliminary data.</text>
</comment>
<evidence type="ECO:0000256" key="8">
    <source>
        <dbReference type="ARBA" id="ARBA00023242"/>
    </source>
</evidence>
<gene>
    <name evidence="14" type="ORF">TCAL_00063</name>
</gene>
<feature type="compositionally biased region" description="Acidic residues" evidence="12">
    <location>
        <begin position="7"/>
        <end position="22"/>
    </location>
</feature>
<dbReference type="GO" id="GO:0000244">
    <property type="term" value="P:spliceosomal tri-snRNP complex assembly"/>
    <property type="evidence" value="ECO:0007669"/>
    <property type="project" value="InterPro"/>
</dbReference>
<dbReference type="EMBL" id="VCGU01000004">
    <property type="protein sequence ID" value="TRY77157.1"/>
    <property type="molecule type" value="Genomic_DNA"/>
</dbReference>
<dbReference type="SMART" id="SM00931">
    <property type="entry name" value="NOSIC"/>
    <property type="match status" value="1"/>
</dbReference>
<dbReference type="PANTHER" id="PTHR13904">
    <property type="entry name" value="PRE-MRNA SPLICING FACTOR PRP31"/>
    <property type="match status" value="1"/>
</dbReference>
<keyword evidence="4" id="KW-0507">mRNA processing</keyword>
<accession>A0A553PHM3</accession>
<dbReference type="STRING" id="6832.A0A553PHM3"/>
<comment type="function">
    <text evidence="11">Involved in pre-mRNA splicing as component of the spliceosome. Required for the assembly of the U4/U5/U6 tri-snRNP complex, one of the building blocks of the spliceosome.</text>
</comment>
<evidence type="ECO:0000256" key="1">
    <source>
        <dbReference type="ARBA" id="ARBA00004123"/>
    </source>
</evidence>
<comment type="subcellular location">
    <subcellularLocation>
        <location evidence="1">Nucleus</location>
    </subcellularLocation>
</comment>
<dbReference type="OMA" id="IGNGPMD"/>
<evidence type="ECO:0000256" key="5">
    <source>
        <dbReference type="ARBA" id="ARBA00022728"/>
    </source>
</evidence>
<keyword evidence="7" id="KW-0508">mRNA splicing</keyword>
<dbReference type="PANTHER" id="PTHR13904:SF0">
    <property type="entry name" value="U4_U6 SMALL NUCLEAR RIBONUCLEOPROTEIN PRP31"/>
    <property type="match status" value="1"/>
</dbReference>
<feature type="compositionally biased region" description="Polar residues" evidence="12">
    <location>
        <begin position="35"/>
        <end position="44"/>
    </location>
</feature>
<dbReference type="GO" id="GO:0003723">
    <property type="term" value="F:RNA binding"/>
    <property type="evidence" value="ECO:0007669"/>
    <property type="project" value="UniProtKB-KW"/>
</dbReference>
<dbReference type="InterPro" id="IPR002687">
    <property type="entry name" value="Nop_dom"/>
</dbReference>
<reference evidence="14 15" key="1">
    <citation type="journal article" date="2018" name="Nat. Ecol. Evol.">
        <title>Genomic signatures of mitonuclear coevolution across populations of Tigriopus californicus.</title>
        <authorList>
            <person name="Barreto F.S."/>
            <person name="Watson E.T."/>
            <person name="Lima T.G."/>
            <person name="Willett C.S."/>
            <person name="Edmands S."/>
            <person name="Li W."/>
            <person name="Burton R.S."/>
        </authorList>
    </citation>
    <scope>NUCLEOTIDE SEQUENCE [LARGE SCALE GENOMIC DNA]</scope>
    <source>
        <strain evidence="14 15">San Diego</strain>
    </source>
</reference>
<dbReference type="InterPro" id="IPR036070">
    <property type="entry name" value="Nop_dom_sf"/>
</dbReference>
<organism evidence="14 15">
    <name type="scientific">Tigriopus californicus</name>
    <name type="common">Marine copepod</name>
    <dbReference type="NCBI Taxonomy" id="6832"/>
    <lineage>
        <taxon>Eukaryota</taxon>
        <taxon>Metazoa</taxon>
        <taxon>Ecdysozoa</taxon>
        <taxon>Arthropoda</taxon>
        <taxon>Crustacea</taxon>
        <taxon>Multicrustacea</taxon>
        <taxon>Hexanauplia</taxon>
        <taxon>Copepoda</taxon>
        <taxon>Harpacticoida</taxon>
        <taxon>Harpacticidae</taxon>
        <taxon>Tigriopus</taxon>
    </lineage>
</organism>
<dbReference type="InterPro" id="IPR012976">
    <property type="entry name" value="NOSIC"/>
</dbReference>
<dbReference type="GO" id="GO:0046540">
    <property type="term" value="C:U4/U6 x U5 tri-snRNP complex"/>
    <property type="evidence" value="ECO:0007669"/>
    <property type="project" value="InterPro"/>
</dbReference>
<evidence type="ECO:0000256" key="6">
    <source>
        <dbReference type="ARBA" id="ARBA00022884"/>
    </source>
</evidence>
<dbReference type="Gene3D" id="1.10.246.90">
    <property type="entry name" value="Nop domain"/>
    <property type="match status" value="1"/>
</dbReference>
<name>A0A553PHM3_TIGCA</name>
<evidence type="ECO:0000256" key="7">
    <source>
        <dbReference type="ARBA" id="ARBA00023187"/>
    </source>
</evidence>
<evidence type="ECO:0000259" key="13">
    <source>
        <dbReference type="PROSITE" id="PS51358"/>
    </source>
</evidence>
<evidence type="ECO:0000256" key="12">
    <source>
        <dbReference type="SAM" id="MobiDB-lite"/>
    </source>
</evidence>
<dbReference type="OrthoDB" id="4771285at2759"/>
<keyword evidence="15" id="KW-1185">Reference proteome</keyword>
<evidence type="ECO:0000256" key="3">
    <source>
        <dbReference type="ARBA" id="ARBA00013538"/>
    </source>
</evidence>
<evidence type="ECO:0000313" key="15">
    <source>
        <dbReference type="Proteomes" id="UP000318571"/>
    </source>
</evidence>
<comment type="similarity">
    <text evidence="2">Belongs to the PRP31 family.</text>
</comment>
<dbReference type="FunFam" id="1.10.246.90:FF:000002">
    <property type="entry name" value="U4/U6 small nuclear ribonucleoprotein Prp31"/>
    <property type="match status" value="1"/>
</dbReference>
<dbReference type="FunFam" id="1.10.287.4070:FF:000003">
    <property type="entry name" value="U4/U6 small nuclear ribonucleoprotein PRP31"/>
    <property type="match status" value="1"/>
</dbReference>
<dbReference type="PROSITE" id="PS51358">
    <property type="entry name" value="NOP"/>
    <property type="match status" value="1"/>
</dbReference>
<keyword evidence="8" id="KW-0539">Nucleus</keyword>
<sequence>MSLADELLADLEEESYPEEDSETGPVLPGDEDSMEQGSSGALTAAQSRGFDASMSEDVGTKLTLKSIARLVSSHDYVDIMSHIKASQDRELTAHLFAGPVEANPEYQFIVRANDIAAKIDDEIGEIYKFAKDIYSKRFPELETLVGPPLDYLVTAKELQNNILKAKNVKYLEQILNPATIMVVSVTASTTQGKDLEESELKELDAACDMALQLSEAKASILAFVESCMTFIAPNLSVIVGASIAAKLMGAAGGLTPLSKMPSGYIALLGQQKKSLNGFSQRTTLPHTGFIFSSQLVQNVPPDVRRKVARVVADKCTLAARVDACHESAEGKIGHNFLLEIERKIDKFLEPPPVKAIKALPTPIEAPKKKRGGRRVRNQKERYAVTELRKQANRMNFGELEEDVYQDDLGYSRGNIGKGSVGAGLRMAQIDERTKVRISQTLKRNLQKQQATWGGTTSIKKQISGTASSVAFTPLQGLEIVNPSAAENKDDSNQKYFSTSAAFVKVQTPAPKTT</sequence>
<dbReference type="Pfam" id="PF09785">
    <property type="entry name" value="Prp31_C"/>
    <property type="match status" value="1"/>
</dbReference>
<evidence type="ECO:0000256" key="11">
    <source>
        <dbReference type="ARBA" id="ARBA00045397"/>
    </source>
</evidence>
<protein>
    <recommendedName>
        <fullName evidence="3">U4/U6 small nuclear ribonucleoprotein Prp31</fullName>
    </recommendedName>
    <alternativeName>
        <fullName evidence="10">Pre-mRNA-processing factor 31</fullName>
    </alternativeName>
</protein>
<dbReference type="GO" id="GO:0005687">
    <property type="term" value="C:U4 snRNP"/>
    <property type="evidence" value="ECO:0007669"/>
    <property type="project" value="TreeGrafter"/>
</dbReference>
<evidence type="ECO:0000256" key="10">
    <source>
        <dbReference type="ARBA" id="ARBA00030766"/>
    </source>
</evidence>
<dbReference type="InterPro" id="IPR042239">
    <property type="entry name" value="Nop_C"/>
</dbReference>
<evidence type="ECO:0000256" key="9">
    <source>
        <dbReference type="ARBA" id="ARBA00023274"/>
    </source>
</evidence>
<proteinExistence type="inferred from homology"/>
<dbReference type="Pfam" id="PF01798">
    <property type="entry name" value="Nop"/>
    <property type="match status" value="1"/>
</dbReference>
<dbReference type="SUPFAM" id="SSF89124">
    <property type="entry name" value="Nop domain"/>
    <property type="match status" value="1"/>
</dbReference>
<dbReference type="GO" id="GO:0071011">
    <property type="term" value="C:precatalytic spliceosome"/>
    <property type="evidence" value="ECO:0007669"/>
    <property type="project" value="TreeGrafter"/>
</dbReference>
<evidence type="ECO:0000313" key="14">
    <source>
        <dbReference type="EMBL" id="TRY77157.1"/>
    </source>
</evidence>
<dbReference type="AlphaFoldDB" id="A0A553PHM3"/>
<feature type="domain" description="Nop" evidence="13">
    <location>
        <begin position="231"/>
        <end position="349"/>
    </location>
</feature>
<keyword evidence="5" id="KW-0747">Spliceosome</keyword>
<keyword evidence="6" id="KW-0694">RNA-binding</keyword>
<evidence type="ECO:0000256" key="2">
    <source>
        <dbReference type="ARBA" id="ARBA00005572"/>
    </source>
</evidence>
<feature type="region of interest" description="Disordered" evidence="12">
    <location>
        <begin position="1"/>
        <end position="44"/>
    </location>
</feature>
<dbReference type="Proteomes" id="UP000318571">
    <property type="component" value="Chromosome 5"/>
</dbReference>
<keyword evidence="9" id="KW-0687">Ribonucleoprotein</keyword>
<dbReference type="Gene3D" id="1.10.287.4070">
    <property type="match status" value="1"/>
</dbReference>
<dbReference type="InterPro" id="IPR019175">
    <property type="entry name" value="Prp31_C"/>
</dbReference>
<evidence type="ECO:0000256" key="4">
    <source>
        <dbReference type="ARBA" id="ARBA00022664"/>
    </source>
</evidence>